<keyword evidence="1" id="KW-0812">Transmembrane</keyword>
<gene>
    <name evidence="3" type="ORF">IPJ48_04140</name>
</gene>
<evidence type="ECO:0000256" key="1">
    <source>
        <dbReference type="SAM" id="Phobius"/>
    </source>
</evidence>
<organism evidence="3 4">
    <name type="scientific">Candidatus Propionivibrio dominans</name>
    <dbReference type="NCBI Taxonomy" id="2954373"/>
    <lineage>
        <taxon>Bacteria</taxon>
        <taxon>Pseudomonadati</taxon>
        <taxon>Pseudomonadota</taxon>
        <taxon>Betaproteobacteria</taxon>
        <taxon>Rhodocyclales</taxon>
        <taxon>Rhodocyclaceae</taxon>
        <taxon>Propionivibrio</taxon>
    </lineage>
</organism>
<evidence type="ECO:0000313" key="3">
    <source>
        <dbReference type="EMBL" id="MBK7422336.1"/>
    </source>
</evidence>
<protein>
    <submittedName>
        <fullName evidence="3">FHA domain-containing protein</fullName>
    </submittedName>
</protein>
<dbReference type="Proteomes" id="UP000886602">
    <property type="component" value="Unassembled WGS sequence"/>
</dbReference>
<dbReference type="SUPFAM" id="SSF49879">
    <property type="entry name" value="SMAD/FHA domain"/>
    <property type="match status" value="1"/>
</dbReference>
<feature type="transmembrane region" description="Helical" evidence="1">
    <location>
        <begin position="122"/>
        <end position="143"/>
    </location>
</feature>
<dbReference type="Pfam" id="PF00498">
    <property type="entry name" value="FHA"/>
    <property type="match status" value="1"/>
</dbReference>
<dbReference type="Gene3D" id="2.60.200.20">
    <property type="match status" value="1"/>
</dbReference>
<evidence type="ECO:0000313" key="4">
    <source>
        <dbReference type="Proteomes" id="UP000886602"/>
    </source>
</evidence>
<feature type="domain" description="FHA" evidence="2">
    <location>
        <begin position="27"/>
        <end position="77"/>
    </location>
</feature>
<accession>A0A9D7FI43</accession>
<evidence type="ECO:0000259" key="2">
    <source>
        <dbReference type="PROSITE" id="PS50006"/>
    </source>
</evidence>
<dbReference type="PROSITE" id="PS50006">
    <property type="entry name" value="FHA_DOMAIN"/>
    <property type="match status" value="1"/>
</dbReference>
<feature type="transmembrane region" description="Helical" evidence="1">
    <location>
        <begin position="186"/>
        <end position="206"/>
    </location>
</feature>
<name>A0A9D7FI43_9RHOO</name>
<comment type="caution">
    <text evidence="3">The sequence shown here is derived from an EMBL/GenBank/DDBJ whole genome shotgun (WGS) entry which is preliminary data.</text>
</comment>
<keyword evidence="1" id="KW-0472">Membrane</keyword>
<proteinExistence type="predicted"/>
<dbReference type="EMBL" id="JADJNC010000006">
    <property type="protein sequence ID" value="MBK7422336.1"/>
    <property type="molecule type" value="Genomic_DNA"/>
</dbReference>
<dbReference type="AlphaFoldDB" id="A0A9D7FI43"/>
<reference evidence="3" key="1">
    <citation type="submission" date="2020-10" db="EMBL/GenBank/DDBJ databases">
        <title>Connecting structure to function with the recovery of over 1000 high-quality activated sludge metagenome-assembled genomes encoding full-length rRNA genes using long-read sequencing.</title>
        <authorList>
            <person name="Singleton C.M."/>
            <person name="Petriglieri F."/>
            <person name="Kristensen J.M."/>
            <person name="Kirkegaard R.H."/>
            <person name="Michaelsen T.Y."/>
            <person name="Andersen M.H."/>
            <person name="Karst S.M."/>
            <person name="Dueholm M.S."/>
            <person name="Nielsen P.H."/>
            <person name="Albertsen M."/>
        </authorList>
    </citation>
    <scope>NUCLEOTIDE SEQUENCE</scope>
    <source>
        <strain evidence="3">EsbW_18-Q3-R4-48_MAXAC.044</strain>
    </source>
</reference>
<dbReference type="CDD" id="cd00060">
    <property type="entry name" value="FHA"/>
    <property type="match status" value="1"/>
</dbReference>
<feature type="transmembrane region" description="Helical" evidence="1">
    <location>
        <begin position="250"/>
        <end position="269"/>
    </location>
</feature>
<sequence length="305" mass="33275">MEALAIVEVLGRDGAILHRERLFTLPAVIGRGFDADLMLDDPHVAGHHLRLEADEAGGFMLTDLGTRNGFSLPARHHRSQVGATAITNGETIRLGHSQIRIWRTDSAVSPEVPSRNAWNPRIWLSSVVWFIVATGLMGTFTWIEATGANRDGAVSMRIMLTAALIVVWSGLWWISSRAMDRAGAYLAHLAVAASMVCLIILGQVATSTLFFSFDLHRYGLEHASDVVLGACLAAGVYHHLRLVSRKSRPVLAALSLVLVSVLLVPANYISSQSDLEKSGQLEMPATIRPPWMRVAQGVSPEEFLK</sequence>
<dbReference type="InterPro" id="IPR008984">
    <property type="entry name" value="SMAD_FHA_dom_sf"/>
</dbReference>
<feature type="transmembrane region" description="Helical" evidence="1">
    <location>
        <begin position="155"/>
        <end position="174"/>
    </location>
</feature>
<dbReference type="InterPro" id="IPR000253">
    <property type="entry name" value="FHA_dom"/>
</dbReference>
<feature type="transmembrane region" description="Helical" evidence="1">
    <location>
        <begin position="226"/>
        <end position="243"/>
    </location>
</feature>
<keyword evidence="1" id="KW-1133">Transmembrane helix</keyword>